<proteinExistence type="predicted"/>
<keyword evidence="4" id="KW-1185">Reference proteome</keyword>
<feature type="chain" id="PRO_5045136685" evidence="1">
    <location>
        <begin position="29"/>
        <end position="205"/>
    </location>
</feature>
<dbReference type="PROSITE" id="PS50911">
    <property type="entry name" value="CHAP"/>
    <property type="match status" value="1"/>
</dbReference>
<comment type="caution">
    <text evidence="3">The sequence shown here is derived from an EMBL/GenBank/DDBJ whole genome shotgun (WGS) entry which is preliminary data.</text>
</comment>
<reference evidence="3 4" key="1">
    <citation type="submission" date="2023-12" db="EMBL/GenBank/DDBJ databases">
        <title>Description of new species of Mycobacterium terrae complex isolated from sewage at the Sao Paulo Zoological Park Foundation in Brazil.</title>
        <authorList>
            <person name="Romagnoli C.L."/>
            <person name="Conceicao E.C."/>
            <person name="Machado E."/>
            <person name="Barreto L.B.P.F."/>
            <person name="Sharma A."/>
            <person name="Silva N.M."/>
            <person name="Marques L.E."/>
            <person name="Juliana M.A."/>
            <person name="Lourenco M.C.S."/>
            <person name="Digiampietri L.A."/>
            <person name="Suffys P.N."/>
            <person name="Viana-Niero C."/>
        </authorList>
    </citation>
    <scope>NUCLEOTIDE SEQUENCE [LARGE SCALE GENOMIC DNA]</scope>
    <source>
        <strain evidence="3 4">MYC340</strain>
    </source>
</reference>
<dbReference type="InterPro" id="IPR038765">
    <property type="entry name" value="Papain-like_cys_pep_sf"/>
</dbReference>
<dbReference type="RefSeq" id="WP_224974311.1">
    <property type="nucleotide sequence ID" value="NZ_JAYJJU010000041.1"/>
</dbReference>
<protein>
    <submittedName>
        <fullName evidence="3">CHAP domain-containing protein</fullName>
    </submittedName>
</protein>
<evidence type="ECO:0000313" key="3">
    <source>
        <dbReference type="EMBL" id="MEB3034792.1"/>
    </source>
</evidence>
<accession>A0ABU5Y3Y4</accession>
<dbReference type="InterPro" id="IPR007921">
    <property type="entry name" value="CHAP_dom"/>
</dbReference>
<dbReference type="Gene3D" id="3.90.1720.60">
    <property type="match status" value="1"/>
</dbReference>
<feature type="domain" description="Peptidase C51" evidence="2">
    <location>
        <begin position="59"/>
        <end position="202"/>
    </location>
</feature>
<evidence type="ECO:0000256" key="1">
    <source>
        <dbReference type="SAM" id="SignalP"/>
    </source>
</evidence>
<feature type="signal peptide" evidence="1">
    <location>
        <begin position="1"/>
        <end position="28"/>
    </location>
</feature>
<evidence type="ECO:0000259" key="2">
    <source>
        <dbReference type="PROSITE" id="PS50911"/>
    </source>
</evidence>
<dbReference type="SUPFAM" id="SSF54001">
    <property type="entry name" value="Cysteine proteinases"/>
    <property type="match status" value="1"/>
</dbReference>
<dbReference type="Proteomes" id="UP001298593">
    <property type="component" value="Unassembled WGS sequence"/>
</dbReference>
<sequence length="205" mass="22143">MAIKVSFWRCAAVAISVFGLGLVPAAYAPSRADPVEHSSVQAPAAGTDEAAALPPKIAEELDVYRSAAADAALGNPVMYGDGQCYPLIQQYIQALGFPWRNRDSSGNAFDLYEHFPTNGLAQFFEQVPFAGGTNEPHVGDIVVYGPGGFVSEHGHAAVVTAVQRNGFLFRYETAEQNSGGRLFVTLNWRDFNPAYNTLGYLRPKL</sequence>
<dbReference type="EMBL" id="JAYJJU010000041">
    <property type="protein sequence ID" value="MEB3034792.1"/>
    <property type="molecule type" value="Genomic_DNA"/>
</dbReference>
<name>A0ABU5Y3Y4_9MYCO</name>
<keyword evidence="1" id="KW-0732">Signal</keyword>
<gene>
    <name evidence="3" type="ORF">KV113_24935</name>
</gene>
<dbReference type="Pfam" id="PF05257">
    <property type="entry name" value="CHAP"/>
    <property type="match status" value="1"/>
</dbReference>
<organism evidence="3 4">
    <name type="scientific">[Mycobacterium] nativiensis</name>
    <dbReference type="NCBI Taxonomy" id="2855503"/>
    <lineage>
        <taxon>Bacteria</taxon>
        <taxon>Bacillati</taxon>
        <taxon>Actinomycetota</taxon>
        <taxon>Actinomycetes</taxon>
        <taxon>Mycobacteriales</taxon>
        <taxon>Mycobacteriaceae</taxon>
        <taxon>Mycolicibacter</taxon>
    </lineage>
</organism>
<evidence type="ECO:0000313" key="4">
    <source>
        <dbReference type="Proteomes" id="UP001298593"/>
    </source>
</evidence>